<evidence type="ECO:0000256" key="1">
    <source>
        <dbReference type="ARBA" id="ARBA00004651"/>
    </source>
</evidence>
<dbReference type="OrthoDB" id="554695at2"/>
<protein>
    <recommendedName>
        <fullName evidence="8">Probable membrane transporter protein</fullName>
    </recommendedName>
</protein>
<feature type="transmembrane region" description="Helical" evidence="8">
    <location>
        <begin position="20"/>
        <end position="43"/>
    </location>
</feature>
<dbReference type="GO" id="GO:0005886">
    <property type="term" value="C:plasma membrane"/>
    <property type="evidence" value="ECO:0007669"/>
    <property type="project" value="UniProtKB-SubCell"/>
</dbReference>
<dbReference type="GeneID" id="63459345"/>
<sequence>MLADAPHLFNDLGSLGAAPLILLLVASFAAGWVDAVVGGGGLIQLPMLSILLPHAATAQILATNKIASVFGTLASATTYIRRIGLDRSAAAWLAPTAFAGSAAGAAVAAAIPRSAFDPIIVVALAVVGAYTAMRPHVGTSDPAPRGGTSHIVTLACIGIAVGFYDGVLGPGTGSFFVIALVSFAGQSFLGASAHAKIANASTNIAALVVFVPQGAVMWSLGLAMAAANMAGGYVGARTAVARGSSFVRGVFLVVIALLSVTLVMKIIHG</sequence>
<organism evidence="9 10">
    <name type="scientific">Dermatophilus congolensis</name>
    <dbReference type="NCBI Taxonomy" id="1863"/>
    <lineage>
        <taxon>Bacteria</taxon>
        <taxon>Bacillati</taxon>
        <taxon>Actinomycetota</taxon>
        <taxon>Actinomycetes</taxon>
        <taxon>Micrococcales</taxon>
        <taxon>Dermatophilaceae</taxon>
        <taxon>Dermatophilus</taxon>
    </lineage>
</organism>
<evidence type="ECO:0000256" key="5">
    <source>
        <dbReference type="ARBA" id="ARBA00022692"/>
    </source>
</evidence>
<dbReference type="AlphaFoldDB" id="A0A239VEY5"/>
<dbReference type="EMBL" id="LT906453">
    <property type="protein sequence ID" value="SNV20851.1"/>
    <property type="molecule type" value="Genomic_DNA"/>
</dbReference>
<feature type="transmembrane region" description="Helical" evidence="8">
    <location>
        <begin position="246"/>
        <end position="267"/>
    </location>
</feature>
<dbReference type="Pfam" id="PF01925">
    <property type="entry name" value="TauE"/>
    <property type="match status" value="1"/>
</dbReference>
<feature type="transmembrane region" description="Helical" evidence="8">
    <location>
        <begin position="118"/>
        <end position="137"/>
    </location>
</feature>
<feature type="transmembrane region" description="Helical" evidence="8">
    <location>
        <begin position="89"/>
        <end position="112"/>
    </location>
</feature>
<evidence type="ECO:0000256" key="4">
    <source>
        <dbReference type="ARBA" id="ARBA00022475"/>
    </source>
</evidence>
<proteinExistence type="inferred from homology"/>
<gene>
    <name evidence="9" type="primary">yfcA</name>
    <name evidence="9" type="ORF">SAMEA4475696_01110</name>
</gene>
<reference evidence="9 10" key="1">
    <citation type="submission" date="2017-06" db="EMBL/GenBank/DDBJ databases">
        <authorList>
            <consortium name="Pathogen Informatics"/>
        </authorList>
    </citation>
    <scope>NUCLEOTIDE SEQUENCE [LARGE SCALE GENOMIC DNA]</scope>
    <source>
        <strain evidence="9 10">NCTC13039</strain>
    </source>
</reference>
<keyword evidence="7 8" id="KW-0472">Membrane</keyword>
<dbReference type="KEGG" id="dco:SAMEA4475696_1110"/>
<dbReference type="InterPro" id="IPR002781">
    <property type="entry name" value="TM_pro_TauE-like"/>
</dbReference>
<dbReference type="STRING" id="1121387.GCA_000429885_00978"/>
<name>A0A239VEY5_9MICO</name>
<feature type="transmembrane region" description="Helical" evidence="8">
    <location>
        <begin position="149"/>
        <end position="167"/>
    </location>
</feature>
<keyword evidence="4 8" id="KW-1003">Cell membrane</keyword>
<dbReference type="PANTHER" id="PTHR30269:SF0">
    <property type="entry name" value="MEMBRANE TRANSPORTER PROTEIN YFCA-RELATED"/>
    <property type="match status" value="1"/>
</dbReference>
<dbReference type="Proteomes" id="UP000242637">
    <property type="component" value="Chromosome 1"/>
</dbReference>
<keyword evidence="3" id="KW-0813">Transport</keyword>
<evidence type="ECO:0000256" key="3">
    <source>
        <dbReference type="ARBA" id="ARBA00022448"/>
    </source>
</evidence>
<evidence type="ECO:0000256" key="6">
    <source>
        <dbReference type="ARBA" id="ARBA00022989"/>
    </source>
</evidence>
<evidence type="ECO:0000313" key="9">
    <source>
        <dbReference type="EMBL" id="SNV20851.1"/>
    </source>
</evidence>
<evidence type="ECO:0000256" key="8">
    <source>
        <dbReference type="RuleBase" id="RU363041"/>
    </source>
</evidence>
<comment type="subcellular location">
    <subcellularLocation>
        <location evidence="1 8">Cell membrane</location>
        <topology evidence="1 8">Multi-pass membrane protein</topology>
    </subcellularLocation>
</comment>
<keyword evidence="5 8" id="KW-0812">Transmembrane</keyword>
<keyword evidence="10" id="KW-1185">Reference proteome</keyword>
<evidence type="ECO:0000313" key="10">
    <source>
        <dbReference type="Proteomes" id="UP000242637"/>
    </source>
</evidence>
<accession>A0A239VEY5</accession>
<feature type="transmembrane region" description="Helical" evidence="8">
    <location>
        <begin position="204"/>
        <end position="226"/>
    </location>
</feature>
<evidence type="ECO:0000256" key="7">
    <source>
        <dbReference type="ARBA" id="ARBA00023136"/>
    </source>
</evidence>
<keyword evidence="6 8" id="KW-1133">Transmembrane helix</keyword>
<dbReference type="RefSeq" id="WP_051277461.1">
    <property type="nucleotide sequence ID" value="NZ_LT906453.1"/>
</dbReference>
<dbReference type="InterPro" id="IPR052017">
    <property type="entry name" value="TSUP"/>
</dbReference>
<feature type="transmembrane region" description="Helical" evidence="8">
    <location>
        <begin position="173"/>
        <end position="192"/>
    </location>
</feature>
<evidence type="ECO:0000256" key="2">
    <source>
        <dbReference type="ARBA" id="ARBA00009142"/>
    </source>
</evidence>
<dbReference type="PANTHER" id="PTHR30269">
    <property type="entry name" value="TRANSMEMBRANE PROTEIN YFCA"/>
    <property type="match status" value="1"/>
</dbReference>
<comment type="similarity">
    <text evidence="2 8">Belongs to the 4-toluene sulfonate uptake permease (TSUP) (TC 2.A.102) family.</text>
</comment>